<evidence type="ECO:0000313" key="5">
    <source>
        <dbReference type="EMBL" id="CAH4035193.1"/>
    </source>
</evidence>
<dbReference type="PANTHER" id="PTHR39957">
    <property type="entry name" value="AT09846P1-RELATED"/>
    <property type="match status" value="1"/>
</dbReference>
<dbReference type="PANTHER" id="PTHR39957:SF1">
    <property type="entry name" value="AT09846P1-RELATED"/>
    <property type="match status" value="1"/>
</dbReference>
<keyword evidence="2" id="KW-0964">Secreted</keyword>
<dbReference type="GO" id="GO:0005576">
    <property type="term" value="C:extracellular region"/>
    <property type="evidence" value="ECO:0007669"/>
    <property type="project" value="UniProtKB-SubCell"/>
</dbReference>
<dbReference type="Pfam" id="PF15430">
    <property type="entry name" value="SVWC"/>
    <property type="match status" value="1"/>
</dbReference>
<evidence type="ECO:0000256" key="1">
    <source>
        <dbReference type="ARBA" id="ARBA00004613"/>
    </source>
</evidence>
<dbReference type="SMART" id="SM01318">
    <property type="entry name" value="SVWC"/>
    <property type="match status" value="1"/>
</dbReference>
<gene>
    <name evidence="5" type="ORF">PIBRA_LOCUS11278</name>
</gene>
<feature type="domain" description="Single" evidence="4">
    <location>
        <begin position="37"/>
        <end position="104"/>
    </location>
</feature>
<keyword evidence="6" id="KW-1185">Reference proteome</keyword>
<evidence type="ECO:0000256" key="2">
    <source>
        <dbReference type="ARBA" id="ARBA00022525"/>
    </source>
</evidence>
<reference evidence="5" key="1">
    <citation type="submission" date="2022-05" db="EMBL/GenBank/DDBJ databases">
        <authorList>
            <person name="Okamura Y."/>
        </authorList>
    </citation>
    <scope>NUCLEOTIDE SEQUENCE</scope>
</reference>
<accession>A0A9P0TSG7</accession>
<dbReference type="EMBL" id="CALOZG010000042">
    <property type="protein sequence ID" value="CAH4035193.1"/>
    <property type="molecule type" value="Genomic_DNA"/>
</dbReference>
<protein>
    <recommendedName>
        <fullName evidence="4">Single domain-containing protein</fullName>
    </recommendedName>
</protein>
<evidence type="ECO:0000313" key="6">
    <source>
        <dbReference type="Proteomes" id="UP001152562"/>
    </source>
</evidence>
<comment type="caution">
    <text evidence="5">The sequence shown here is derived from an EMBL/GenBank/DDBJ whole genome shotgun (WGS) entry which is preliminary data.</text>
</comment>
<dbReference type="InterPro" id="IPR029277">
    <property type="entry name" value="SVWC_dom"/>
</dbReference>
<evidence type="ECO:0000259" key="4">
    <source>
        <dbReference type="SMART" id="SM01318"/>
    </source>
</evidence>
<sequence>MFRSVVVFLAVISVTSASLALMVPDPKPDKFKDIEGCYVKDNDAVIPLGQFVPSKTSCVGYRCGEKYVTIESCSVAVAVPPCKLVSHEDVTLHPYPKCCPTIEC</sequence>
<keyword evidence="3" id="KW-0732">Signal</keyword>
<evidence type="ECO:0000256" key="3">
    <source>
        <dbReference type="SAM" id="SignalP"/>
    </source>
</evidence>
<name>A0A9P0TSG7_PIEBR</name>
<feature type="chain" id="PRO_5040125009" description="Single domain-containing protein" evidence="3">
    <location>
        <begin position="18"/>
        <end position="104"/>
    </location>
</feature>
<organism evidence="5 6">
    <name type="scientific">Pieris brassicae</name>
    <name type="common">White butterfly</name>
    <name type="synonym">Large white butterfly</name>
    <dbReference type="NCBI Taxonomy" id="7116"/>
    <lineage>
        <taxon>Eukaryota</taxon>
        <taxon>Metazoa</taxon>
        <taxon>Ecdysozoa</taxon>
        <taxon>Arthropoda</taxon>
        <taxon>Hexapoda</taxon>
        <taxon>Insecta</taxon>
        <taxon>Pterygota</taxon>
        <taxon>Neoptera</taxon>
        <taxon>Endopterygota</taxon>
        <taxon>Lepidoptera</taxon>
        <taxon>Glossata</taxon>
        <taxon>Ditrysia</taxon>
        <taxon>Papilionoidea</taxon>
        <taxon>Pieridae</taxon>
        <taxon>Pierinae</taxon>
        <taxon>Pieris</taxon>
    </lineage>
</organism>
<comment type="subcellular location">
    <subcellularLocation>
        <location evidence="1">Secreted</location>
    </subcellularLocation>
</comment>
<dbReference type="InterPro" id="IPR053308">
    <property type="entry name" value="Vago-like"/>
</dbReference>
<feature type="signal peptide" evidence="3">
    <location>
        <begin position="1"/>
        <end position="17"/>
    </location>
</feature>
<proteinExistence type="predicted"/>
<dbReference type="AlphaFoldDB" id="A0A9P0TSG7"/>
<dbReference type="Proteomes" id="UP001152562">
    <property type="component" value="Unassembled WGS sequence"/>
</dbReference>